<evidence type="ECO:0000256" key="3">
    <source>
        <dbReference type="ARBA" id="ARBA00022679"/>
    </source>
</evidence>
<feature type="region of interest" description="Disordered" evidence="6">
    <location>
        <begin position="70"/>
        <end position="118"/>
    </location>
</feature>
<dbReference type="Proteomes" id="UP000770586">
    <property type="component" value="Unassembled WGS sequence"/>
</dbReference>
<dbReference type="PANTHER" id="PTHR43711:SF1">
    <property type="entry name" value="HISTIDINE KINASE 1"/>
    <property type="match status" value="1"/>
</dbReference>
<dbReference type="SUPFAM" id="SSF55781">
    <property type="entry name" value="GAF domain-like"/>
    <property type="match status" value="1"/>
</dbReference>
<evidence type="ECO:0000256" key="2">
    <source>
        <dbReference type="ARBA" id="ARBA00012438"/>
    </source>
</evidence>
<feature type="compositionally biased region" description="Low complexity" evidence="6">
    <location>
        <begin position="100"/>
        <end position="113"/>
    </location>
</feature>
<keyword evidence="10" id="KW-1185">Reference proteome</keyword>
<comment type="caution">
    <text evidence="9">The sequence shown here is derived from an EMBL/GenBank/DDBJ whole genome shotgun (WGS) entry which is preliminary data.</text>
</comment>
<accession>A0A8J7R5P5</accession>
<dbReference type="Gene3D" id="3.30.450.20">
    <property type="entry name" value="PAS domain"/>
    <property type="match status" value="1"/>
</dbReference>
<dbReference type="RefSeq" id="WP_210113395.1">
    <property type="nucleotide sequence ID" value="NZ_BAAADX010000001.1"/>
</dbReference>
<protein>
    <recommendedName>
        <fullName evidence="2">histidine kinase</fullName>
        <ecNumber evidence="2">2.7.13.3</ecNumber>
    </recommendedName>
</protein>
<gene>
    <name evidence="9" type="ORF">J2744_002221</name>
</gene>
<name>A0A8J7R5P5_9EURY</name>
<dbReference type="SMART" id="SM00065">
    <property type="entry name" value="GAF"/>
    <property type="match status" value="1"/>
</dbReference>
<dbReference type="InterPro" id="IPR036890">
    <property type="entry name" value="HATPase_C_sf"/>
</dbReference>
<feature type="domain" description="PAS" evidence="8">
    <location>
        <begin position="1"/>
        <end position="52"/>
    </location>
</feature>
<dbReference type="SUPFAM" id="SSF47384">
    <property type="entry name" value="Homodimeric domain of signal transducing histidine kinase"/>
    <property type="match status" value="1"/>
</dbReference>
<keyword evidence="4 9" id="KW-0418">Kinase</keyword>
<dbReference type="Gene3D" id="1.10.287.130">
    <property type="match status" value="1"/>
</dbReference>
<dbReference type="InterPro" id="IPR003018">
    <property type="entry name" value="GAF"/>
</dbReference>
<dbReference type="OrthoDB" id="8127at2157"/>
<dbReference type="InterPro" id="IPR003661">
    <property type="entry name" value="HisK_dim/P_dom"/>
</dbReference>
<dbReference type="EMBL" id="JAGGKE010000009">
    <property type="protein sequence ID" value="MBP1902529.1"/>
    <property type="molecule type" value="Genomic_DNA"/>
</dbReference>
<dbReference type="Pfam" id="PF13185">
    <property type="entry name" value="GAF_2"/>
    <property type="match status" value="1"/>
</dbReference>
<dbReference type="SMART" id="SM00387">
    <property type="entry name" value="HATPase_c"/>
    <property type="match status" value="1"/>
</dbReference>
<dbReference type="Pfam" id="PF02518">
    <property type="entry name" value="HATPase_c"/>
    <property type="match status" value="1"/>
</dbReference>
<keyword evidence="3" id="KW-0808">Transferase</keyword>
<dbReference type="InterPro" id="IPR029016">
    <property type="entry name" value="GAF-like_dom_sf"/>
</dbReference>
<dbReference type="CDD" id="cd00082">
    <property type="entry name" value="HisKA"/>
    <property type="match status" value="1"/>
</dbReference>
<evidence type="ECO:0000256" key="6">
    <source>
        <dbReference type="SAM" id="MobiDB-lite"/>
    </source>
</evidence>
<proteinExistence type="predicted"/>
<dbReference type="SUPFAM" id="SSF55874">
    <property type="entry name" value="ATPase domain of HSP90 chaperone/DNA topoisomerase II/histidine kinase"/>
    <property type="match status" value="1"/>
</dbReference>
<dbReference type="AlphaFoldDB" id="A0A8J7R5P5"/>
<evidence type="ECO:0000256" key="4">
    <source>
        <dbReference type="ARBA" id="ARBA00022777"/>
    </source>
</evidence>
<dbReference type="InterPro" id="IPR005467">
    <property type="entry name" value="His_kinase_dom"/>
</dbReference>
<dbReference type="InterPro" id="IPR003594">
    <property type="entry name" value="HATPase_dom"/>
</dbReference>
<evidence type="ECO:0000259" key="7">
    <source>
        <dbReference type="PROSITE" id="PS50109"/>
    </source>
</evidence>
<evidence type="ECO:0000313" key="9">
    <source>
        <dbReference type="EMBL" id="MBP1902529.1"/>
    </source>
</evidence>
<dbReference type="SUPFAM" id="SSF55785">
    <property type="entry name" value="PYP-like sensor domain (PAS domain)"/>
    <property type="match status" value="2"/>
</dbReference>
<dbReference type="PROSITE" id="PS50112">
    <property type="entry name" value="PAS"/>
    <property type="match status" value="1"/>
</dbReference>
<evidence type="ECO:0000256" key="1">
    <source>
        <dbReference type="ARBA" id="ARBA00000085"/>
    </source>
</evidence>
<dbReference type="PANTHER" id="PTHR43711">
    <property type="entry name" value="TWO-COMPONENT HISTIDINE KINASE"/>
    <property type="match status" value="1"/>
</dbReference>
<dbReference type="PROSITE" id="PS50109">
    <property type="entry name" value="HIS_KIN"/>
    <property type="match status" value="1"/>
</dbReference>
<dbReference type="Pfam" id="PF00512">
    <property type="entry name" value="HisKA"/>
    <property type="match status" value="1"/>
</dbReference>
<dbReference type="SMART" id="SM00388">
    <property type="entry name" value="HisKA"/>
    <property type="match status" value="1"/>
</dbReference>
<dbReference type="EC" id="2.7.13.3" evidence="2"/>
<dbReference type="InterPro" id="IPR036097">
    <property type="entry name" value="HisK_dim/P_sf"/>
</dbReference>
<evidence type="ECO:0000256" key="5">
    <source>
        <dbReference type="ARBA" id="ARBA00023012"/>
    </source>
</evidence>
<evidence type="ECO:0000313" key="10">
    <source>
        <dbReference type="Proteomes" id="UP000770586"/>
    </source>
</evidence>
<reference evidence="9 10" key="1">
    <citation type="submission" date="2021-03" db="EMBL/GenBank/DDBJ databases">
        <title>Genomic Encyclopedia of Type Strains, Phase IV (KMG-IV): sequencing the most valuable type-strain genomes for metagenomic binning, comparative biology and taxonomic classification.</title>
        <authorList>
            <person name="Goeker M."/>
        </authorList>
    </citation>
    <scope>NUCLEOTIDE SEQUENCE [LARGE SCALE GENOMIC DNA]</scope>
    <source>
        <strain evidence="9 10">DSM 12287</strain>
    </source>
</reference>
<dbReference type="GO" id="GO:0000155">
    <property type="term" value="F:phosphorelay sensor kinase activity"/>
    <property type="evidence" value="ECO:0007669"/>
    <property type="project" value="InterPro"/>
</dbReference>
<organism evidence="9 10">
    <name type="scientific">Halorubrum trapanicum</name>
    <dbReference type="NCBI Taxonomy" id="29284"/>
    <lineage>
        <taxon>Archaea</taxon>
        <taxon>Methanobacteriati</taxon>
        <taxon>Methanobacteriota</taxon>
        <taxon>Stenosarchaea group</taxon>
        <taxon>Halobacteria</taxon>
        <taxon>Halobacteriales</taxon>
        <taxon>Haloferacaceae</taxon>
        <taxon>Halorubrum</taxon>
    </lineage>
</organism>
<dbReference type="InterPro" id="IPR050736">
    <property type="entry name" value="Sensor_HK_Regulatory"/>
</dbReference>
<comment type="catalytic activity">
    <reaction evidence="1">
        <text>ATP + protein L-histidine = ADP + protein N-phospho-L-histidine.</text>
        <dbReference type="EC" id="2.7.13.3"/>
    </reaction>
</comment>
<dbReference type="Gene3D" id="3.30.565.10">
    <property type="entry name" value="Histidine kinase-like ATPase, C-terminal domain"/>
    <property type="match status" value="1"/>
</dbReference>
<keyword evidence="5" id="KW-0902">Two-component regulatory system</keyword>
<sequence>MDQFPEALDATPDPTLVVDRDGVVHAGTPSVETVFGLDPDGLSDRSIGEVFEEPTEFGRDGSASITVFEAHSGDSGDPDGTETGAVPGDEATETDETNEATKTNETNEATKTNEAVDDASRHDVAALVDAVRAGEARSLADGFELVVRRDDGVRVPVRVSVGPFELDGERYAVVTAIDVSNERTRRLALQRRTETLESLHEATRELLKTTNREAAAEAAVSYVDDVLGHPIAGIWLFDEQREALEPIVWTDTADAVVGEHPTFAADERSITWEVFESGEPTYVADVGDDPDRYSDGSTIRSELVVPLGRYGVLNVGATVPNAFDDSDLAVARIWAATVTMVLVRIERERQLRRREAEVARERDRLEEFASLVSHDLRSPLNVAAGNLEIVTERLADESVDVAELGAVKRSLDRMDALIEDLLALARQGAGIDETEPVSLADLAAECWETVDTESATLAVETDAVVAADRSRLRQALENLFVNAVTHAGPEVAVTVGALSGGDGFYVADDGPGIDPADRESVFEAGVTSEPDGTGFGLKIVAEVAEAHGWTVEAVESETGGARFEFRGVDVEPGAGRE</sequence>
<feature type="domain" description="Histidine kinase" evidence="7">
    <location>
        <begin position="371"/>
        <end position="566"/>
    </location>
</feature>
<dbReference type="InterPro" id="IPR000014">
    <property type="entry name" value="PAS"/>
</dbReference>
<dbReference type="Gene3D" id="3.30.450.40">
    <property type="match status" value="1"/>
</dbReference>
<evidence type="ECO:0000259" key="8">
    <source>
        <dbReference type="PROSITE" id="PS50112"/>
    </source>
</evidence>
<dbReference type="InterPro" id="IPR035965">
    <property type="entry name" value="PAS-like_dom_sf"/>
</dbReference>